<dbReference type="Gene3D" id="1.10.287.370">
    <property type="match status" value="1"/>
</dbReference>
<dbReference type="InterPro" id="IPR009053">
    <property type="entry name" value="Prefoldin"/>
</dbReference>
<feature type="compositionally biased region" description="Low complexity" evidence="5">
    <location>
        <begin position="424"/>
        <end position="434"/>
    </location>
</feature>
<name>A0A833Y098_JUGRE</name>
<feature type="coiled-coil region" evidence="4">
    <location>
        <begin position="214"/>
        <end position="271"/>
    </location>
</feature>
<proteinExistence type="inferred from homology"/>
<feature type="region of interest" description="Disordered" evidence="5">
    <location>
        <begin position="418"/>
        <end position="513"/>
    </location>
</feature>
<protein>
    <recommendedName>
        <fullName evidence="8">RNA polymerase II subunit 5-mediating protein homolog</fullName>
    </recommendedName>
</protein>
<organism evidence="6 7">
    <name type="scientific">Juglans regia</name>
    <name type="common">English walnut</name>
    <dbReference type="NCBI Taxonomy" id="51240"/>
    <lineage>
        <taxon>Eukaryota</taxon>
        <taxon>Viridiplantae</taxon>
        <taxon>Streptophyta</taxon>
        <taxon>Embryophyta</taxon>
        <taxon>Tracheophyta</taxon>
        <taxon>Spermatophyta</taxon>
        <taxon>Magnoliopsida</taxon>
        <taxon>eudicotyledons</taxon>
        <taxon>Gunneridae</taxon>
        <taxon>Pentapetalae</taxon>
        <taxon>rosids</taxon>
        <taxon>fabids</taxon>
        <taxon>Fagales</taxon>
        <taxon>Juglandaceae</taxon>
        <taxon>Juglans</taxon>
    </lineage>
</organism>
<feature type="compositionally biased region" description="Polar residues" evidence="5">
    <location>
        <begin position="371"/>
        <end position="385"/>
    </location>
</feature>
<evidence type="ECO:0000256" key="4">
    <source>
        <dbReference type="SAM" id="Coils"/>
    </source>
</evidence>
<dbReference type="SUPFAM" id="SSF46579">
    <property type="entry name" value="Prefoldin"/>
    <property type="match status" value="1"/>
</dbReference>
<dbReference type="AlphaFoldDB" id="A0A833Y098"/>
<comment type="similarity">
    <text evidence="3">Belongs to the RNA polymerase II subunit 5-mediating protein family.</text>
</comment>
<keyword evidence="2" id="KW-0539">Nucleus</keyword>
<dbReference type="Pfam" id="PF02996">
    <property type="entry name" value="Prefoldin"/>
    <property type="match status" value="1"/>
</dbReference>
<dbReference type="GO" id="GO:0009409">
    <property type="term" value="P:response to cold"/>
    <property type="evidence" value="ECO:0007669"/>
    <property type="project" value="UniProtKB-ARBA"/>
</dbReference>
<dbReference type="InterPro" id="IPR052255">
    <property type="entry name" value="RNA_pol_II_subunit5-mediator"/>
</dbReference>
<reference evidence="6" key="2">
    <citation type="submission" date="2020-03" db="EMBL/GenBank/DDBJ databases">
        <title>Walnut 2.0.</title>
        <authorList>
            <person name="Marrano A."/>
            <person name="Britton M."/>
            <person name="Zimin A.V."/>
            <person name="Zaini P.A."/>
            <person name="Workman R."/>
            <person name="Puiu D."/>
            <person name="Bianco L."/>
            <person name="Allen B.J."/>
            <person name="Troggio M."/>
            <person name="Leslie C.A."/>
            <person name="Timp W."/>
            <person name="Dendekar A."/>
            <person name="Salzberg S.L."/>
            <person name="Neale D.B."/>
        </authorList>
    </citation>
    <scope>NUCLEOTIDE SEQUENCE</scope>
    <source>
        <tissue evidence="6">Leaves</tissue>
    </source>
</reference>
<dbReference type="PANTHER" id="PTHR15111">
    <property type="entry name" value="RNA POLYMERASE II SUBUNIT 5-MEDIATING PROTEIN NNX3"/>
    <property type="match status" value="1"/>
</dbReference>
<evidence type="ECO:0000256" key="3">
    <source>
        <dbReference type="ARBA" id="ARBA00038295"/>
    </source>
</evidence>
<dbReference type="GO" id="GO:0006457">
    <property type="term" value="P:protein folding"/>
    <property type="evidence" value="ECO:0007669"/>
    <property type="project" value="UniProtKB-ARBA"/>
</dbReference>
<evidence type="ECO:0000256" key="1">
    <source>
        <dbReference type="ARBA" id="ARBA00004123"/>
    </source>
</evidence>
<reference evidence="6" key="1">
    <citation type="submission" date="2015-10" db="EMBL/GenBank/DDBJ databases">
        <authorList>
            <person name="Martinez-Garcia P.J."/>
            <person name="Crepeau M.W."/>
            <person name="Puiu D."/>
            <person name="Gonzalez-Ibeas D."/>
            <person name="Whalen J."/>
            <person name="Stevens K."/>
            <person name="Paul R."/>
            <person name="Butterfield T."/>
            <person name="Britton M."/>
            <person name="Reagan R."/>
            <person name="Chakraborty S."/>
            <person name="Walawage S.L."/>
            <person name="Vasquez-Gross H.A."/>
            <person name="Cardeno C."/>
            <person name="Famula R."/>
            <person name="Pratt K."/>
            <person name="Kuruganti S."/>
            <person name="Aradhya M.K."/>
            <person name="Leslie C.A."/>
            <person name="Dandekar A.M."/>
            <person name="Salzberg S.L."/>
            <person name="Wegrzyn J.L."/>
            <person name="Langley C.H."/>
            <person name="Neale D.B."/>
        </authorList>
    </citation>
    <scope>NUCLEOTIDE SEQUENCE</scope>
    <source>
        <tissue evidence="6">Leaves</tissue>
    </source>
</reference>
<evidence type="ECO:0000256" key="5">
    <source>
        <dbReference type="SAM" id="MobiDB-lite"/>
    </source>
</evidence>
<feature type="compositionally biased region" description="Basic and acidic residues" evidence="5">
    <location>
        <begin position="341"/>
        <end position="370"/>
    </location>
</feature>
<evidence type="ECO:0000256" key="2">
    <source>
        <dbReference type="ARBA" id="ARBA00023242"/>
    </source>
</evidence>
<feature type="compositionally biased region" description="Basic and acidic residues" evidence="5">
    <location>
        <begin position="302"/>
        <end position="331"/>
    </location>
</feature>
<evidence type="ECO:0000313" key="7">
    <source>
        <dbReference type="Proteomes" id="UP000619265"/>
    </source>
</evidence>
<dbReference type="GO" id="GO:0005634">
    <property type="term" value="C:nucleus"/>
    <property type="evidence" value="ECO:0007669"/>
    <property type="project" value="UniProtKB-SubCell"/>
</dbReference>
<sequence length="513" mass="57516">QKGRVLFAFKVQKSSLCSGKKLTVRGSAKMEEAAKKGRVTPLASLFPVEEAQKAVRRVHETLSEKEAELDQFRGFISDNTNLINLVQKLPEGLHHNIMVPFGKAAFFPGRLIHTNEFLVLLGEGYHVERTSKQTVEILKRRGKALESQFESLKATMQDLKAEASFFGITASEAAEGLVEIREDYVEENFTERESQSGPPKEHPPSFSEADKVKVAVEDEEYSRMMSRLDELEKAELEAEYGNERHEDIENVAVSDEEYARMMSRLDELEKEELEAEFVNGRDEDNAKLSVNDEEYAHMIARLDEIEKKPETERGNERDEDEKIKADFDRSSDQTSLGKINRFSESRKLLERTKDKKSATEETLSKRDTQKDLTGQLNCTGLTVQSRPKEEMSHGKGLVQSIMKSTSLEKALVLPEVKENVQAASSSRSEVSRNSGPTNPGIAQALGKEFPTSAPRAPLQDSKPGFDSRKAFTGSIIERAHNIHTSSSQQAATSSQSTGSQPSKPVSRFKMQRR</sequence>
<accession>A0A833Y098</accession>
<evidence type="ECO:0000313" key="6">
    <source>
        <dbReference type="EMBL" id="KAF5481307.1"/>
    </source>
</evidence>
<keyword evidence="4" id="KW-0175">Coiled coil</keyword>
<comment type="subcellular location">
    <subcellularLocation>
        <location evidence="1">Nucleus</location>
    </subcellularLocation>
</comment>
<dbReference type="InterPro" id="IPR004127">
    <property type="entry name" value="Prefoldin_subunit_alpha"/>
</dbReference>
<dbReference type="Proteomes" id="UP000619265">
    <property type="component" value="Unassembled WGS sequence"/>
</dbReference>
<feature type="region of interest" description="Disordered" evidence="5">
    <location>
        <begin position="188"/>
        <end position="210"/>
    </location>
</feature>
<dbReference type="Gramene" id="Jr01_21320_p1">
    <property type="protein sequence ID" value="cds.Jr01_21320_p1"/>
    <property type="gene ID" value="Jr01_21320"/>
</dbReference>
<feature type="compositionally biased region" description="Low complexity" evidence="5">
    <location>
        <begin position="484"/>
        <end position="502"/>
    </location>
</feature>
<evidence type="ECO:0008006" key="8">
    <source>
        <dbReference type="Google" id="ProtNLM"/>
    </source>
</evidence>
<feature type="coiled-coil region" evidence="4">
    <location>
        <begin position="135"/>
        <end position="162"/>
    </location>
</feature>
<feature type="region of interest" description="Disordered" evidence="5">
    <location>
        <begin position="302"/>
        <end position="396"/>
    </location>
</feature>
<dbReference type="EMBL" id="LIHL02000001">
    <property type="protein sequence ID" value="KAF5481307.1"/>
    <property type="molecule type" value="Genomic_DNA"/>
</dbReference>
<dbReference type="CDD" id="cd23159">
    <property type="entry name" value="Prefoldin_URI1"/>
    <property type="match status" value="1"/>
</dbReference>
<gene>
    <name evidence="6" type="ORF">F2P56_001971</name>
</gene>
<dbReference type="PANTHER" id="PTHR15111:SF0">
    <property type="entry name" value="UNCONVENTIONAL PREFOLDIN RPB5 INTERACTOR 1"/>
    <property type="match status" value="1"/>
</dbReference>
<feature type="non-terminal residue" evidence="6">
    <location>
        <position position="513"/>
    </location>
</feature>
<comment type="caution">
    <text evidence="6">The sequence shown here is derived from an EMBL/GenBank/DDBJ whole genome shotgun (WGS) entry which is preliminary data.</text>
</comment>